<evidence type="ECO:0000259" key="7">
    <source>
        <dbReference type="Pfam" id="PF06305"/>
    </source>
</evidence>
<dbReference type="AlphaFoldDB" id="A0A4R2BHY0"/>
<feature type="domain" description="Lipopolysaccharide assembly protein A" evidence="7">
    <location>
        <begin position="24"/>
        <end position="85"/>
    </location>
</feature>
<dbReference type="PANTHER" id="PTHR41335:SF1">
    <property type="entry name" value="MEMBRANE PROTEIN"/>
    <property type="match status" value="1"/>
</dbReference>
<evidence type="ECO:0000313" key="9">
    <source>
        <dbReference type="Proteomes" id="UP000295689"/>
    </source>
</evidence>
<gene>
    <name evidence="8" type="ORF">EV146_104139</name>
</gene>
<dbReference type="PANTHER" id="PTHR41335">
    <property type="entry name" value="MEMBRANE PROTEIN-RELATED"/>
    <property type="match status" value="1"/>
</dbReference>
<evidence type="ECO:0000256" key="1">
    <source>
        <dbReference type="ARBA" id="ARBA00022475"/>
    </source>
</evidence>
<evidence type="ECO:0000256" key="4">
    <source>
        <dbReference type="ARBA" id="ARBA00023136"/>
    </source>
</evidence>
<dbReference type="GO" id="GO:0005886">
    <property type="term" value="C:plasma membrane"/>
    <property type="evidence" value="ECO:0007669"/>
    <property type="project" value="InterPro"/>
</dbReference>
<keyword evidence="9" id="KW-1185">Reference proteome</keyword>
<evidence type="ECO:0000256" key="2">
    <source>
        <dbReference type="ARBA" id="ARBA00022692"/>
    </source>
</evidence>
<dbReference type="RefSeq" id="WP_132004119.1">
    <property type="nucleotide sequence ID" value="NZ_JABUHM010000009.1"/>
</dbReference>
<sequence>MKIQWNLILALIFALIVAAFAVVNVEPARMDYVFGTTELPLIIVILASALLGGVIIASIGLVRTMMLHRKIKQLTKENAKLEERVSELTREKITSNNEPAKQTDDDLSMKSGIN</sequence>
<evidence type="ECO:0000256" key="5">
    <source>
        <dbReference type="SAM" id="MobiDB-lite"/>
    </source>
</evidence>
<feature type="region of interest" description="Disordered" evidence="5">
    <location>
        <begin position="90"/>
        <end position="114"/>
    </location>
</feature>
<comment type="caution">
    <text evidence="8">The sequence shown here is derived from an EMBL/GenBank/DDBJ whole genome shotgun (WGS) entry which is preliminary data.</text>
</comment>
<protein>
    <submittedName>
        <fullName evidence="8">Putative integral membrane protein</fullName>
    </submittedName>
</protein>
<keyword evidence="1" id="KW-1003">Cell membrane</keyword>
<feature type="transmembrane region" description="Helical" evidence="6">
    <location>
        <begin position="41"/>
        <end position="62"/>
    </location>
</feature>
<dbReference type="Pfam" id="PF06305">
    <property type="entry name" value="LapA_dom"/>
    <property type="match status" value="1"/>
</dbReference>
<keyword evidence="4 6" id="KW-0472">Membrane</keyword>
<evidence type="ECO:0000256" key="3">
    <source>
        <dbReference type="ARBA" id="ARBA00022989"/>
    </source>
</evidence>
<evidence type="ECO:0000256" key="6">
    <source>
        <dbReference type="SAM" id="Phobius"/>
    </source>
</evidence>
<dbReference type="InterPro" id="IPR010445">
    <property type="entry name" value="LapA_dom"/>
</dbReference>
<name>A0A4R2BHY0_9BACI</name>
<reference evidence="8 9" key="1">
    <citation type="journal article" date="2015" name="Stand. Genomic Sci.">
        <title>Genomic Encyclopedia of Bacterial and Archaeal Type Strains, Phase III: the genomes of soil and plant-associated and newly described type strains.</title>
        <authorList>
            <person name="Whitman W.B."/>
            <person name="Woyke T."/>
            <person name="Klenk H.P."/>
            <person name="Zhou Y."/>
            <person name="Lilburn T.G."/>
            <person name="Beck B.J."/>
            <person name="De Vos P."/>
            <person name="Vandamme P."/>
            <person name="Eisen J.A."/>
            <person name="Garrity G."/>
            <person name="Hugenholtz P."/>
            <person name="Kyrpides N.C."/>
        </authorList>
    </citation>
    <scope>NUCLEOTIDE SEQUENCE [LARGE SCALE GENOMIC DNA]</scope>
    <source>
        <strain evidence="8 9">CV53</strain>
    </source>
</reference>
<accession>A0A4R2BHY0</accession>
<organism evidence="8 9">
    <name type="scientific">Mesobacillus foraminis</name>
    <dbReference type="NCBI Taxonomy" id="279826"/>
    <lineage>
        <taxon>Bacteria</taxon>
        <taxon>Bacillati</taxon>
        <taxon>Bacillota</taxon>
        <taxon>Bacilli</taxon>
        <taxon>Bacillales</taxon>
        <taxon>Bacillaceae</taxon>
        <taxon>Mesobacillus</taxon>
    </lineage>
</organism>
<keyword evidence="2 6" id="KW-0812">Transmembrane</keyword>
<proteinExistence type="predicted"/>
<evidence type="ECO:0000313" key="8">
    <source>
        <dbReference type="EMBL" id="TCN26032.1"/>
    </source>
</evidence>
<dbReference type="EMBL" id="SLVV01000004">
    <property type="protein sequence ID" value="TCN26032.1"/>
    <property type="molecule type" value="Genomic_DNA"/>
</dbReference>
<keyword evidence="3 6" id="KW-1133">Transmembrane helix</keyword>
<dbReference type="Proteomes" id="UP000295689">
    <property type="component" value="Unassembled WGS sequence"/>
</dbReference>